<evidence type="ECO:0000313" key="1">
    <source>
        <dbReference type="EMBL" id="GMI95625.1"/>
    </source>
</evidence>
<dbReference type="Gene3D" id="3.10.10.10">
    <property type="entry name" value="HIV Type 1 Reverse Transcriptase, subunit A, domain 1"/>
    <property type="match status" value="1"/>
</dbReference>
<organism evidence="1 2">
    <name type="scientific">Hibiscus trionum</name>
    <name type="common">Flower of an hour</name>
    <dbReference type="NCBI Taxonomy" id="183268"/>
    <lineage>
        <taxon>Eukaryota</taxon>
        <taxon>Viridiplantae</taxon>
        <taxon>Streptophyta</taxon>
        <taxon>Embryophyta</taxon>
        <taxon>Tracheophyta</taxon>
        <taxon>Spermatophyta</taxon>
        <taxon>Magnoliopsida</taxon>
        <taxon>eudicotyledons</taxon>
        <taxon>Gunneridae</taxon>
        <taxon>Pentapetalae</taxon>
        <taxon>rosids</taxon>
        <taxon>malvids</taxon>
        <taxon>Malvales</taxon>
        <taxon>Malvaceae</taxon>
        <taxon>Malvoideae</taxon>
        <taxon>Hibiscus</taxon>
    </lineage>
</organism>
<sequence>MTVIGPPVIEHSLNVNSAVKPIQQKRRRFSKEKVQAVRHETKKLVMADFVEEARYPQWLANVVMVKKARWQVVDVCRLHLSQQGVP</sequence>
<gene>
    <name evidence="1" type="ORF">HRI_003231800</name>
</gene>
<evidence type="ECO:0000313" key="2">
    <source>
        <dbReference type="Proteomes" id="UP001165190"/>
    </source>
</evidence>
<name>A0A9W7IG45_HIBTR</name>
<proteinExistence type="predicted"/>
<comment type="caution">
    <text evidence="1">The sequence shown here is derived from an EMBL/GenBank/DDBJ whole genome shotgun (WGS) entry which is preliminary data.</text>
</comment>
<keyword evidence="2" id="KW-1185">Reference proteome</keyword>
<dbReference type="EMBL" id="BSYR01000027">
    <property type="protein sequence ID" value="GMI95625.1"/>
    <property type="molecule type" value="Genomic_DNA"/>
</dbReference>
<accession>A0A9W7IG45</accession>
<dbReference type="InterPro" id="IPR043502">
    <property type="entry name" value="DNA/RNA_pol_sf"/>
</dbReference>
<dbReference type="Proteomes" id="UP001165190">
    <property type="component" value="Unassembled WGS sequence"/>
</dbReference>
<dbReference type="SUPFAM" id="SSF56672">
    <property type="entry name" value="DNA/RNA polymerases"/>
    <property type="match status" value="1"/>
</dbReference>
<protein>
    <submittedName>
        <fullName evidence="1">Uncharacterized protein</fullName>
    </submittedName>
</protein>
<dbReference type="OrthoDB" id="1928766at2759"/>
<reference evidence="1" key="1">
    <citation type="submission" date="2023-05" db="EMBL/GenBank/DDBJ databases">
        <title>Genome and transcriptome analyses reveal genes involved in the formation of fine ridges on petal epidermal cells in Hibiscus trionum.</title>
        <authorList>
            <person name="Koshimizu S."/>
            <person name="Masuda S."/>
            <person name="Ishii T."/>
            <person name="Shirasu K."/>
            <person name="Hoshino A."/>
            <person name="Arita M."/>
        </authorList>
    </citation>
    <scope>NUCLEOTIDE SEQUENCE</scope>
    <source>
        <strain evidence="1">Hamamatsu line</strain>
    </source>
</reference>
<dbReference type="AlphaFoldDB" id="A0A9W7IG45"/>